<dbReference type="GO" id="GO:0016020">
    <property type="term" value="C:membrane"/>
    <property type="evidence" value="ECO:0007669"/>
    <property type="project" value="UniProtKB-SubCell"/>
</dbReference>
<keyword evidence="1" id="KW-1133">Transmembrane helix</keyword>
<sequence length="361" mass="41798">MKSWFDSFRQELGNRLTLWILSIAALHILVGAVLARVYGWPLEIHTLMYSKALHWAVIWFTLGIVSWRSFYIMIALRPKRLTLTILQDLRRICLNPQRLARGIPIVLMFSVMFSVFTSYKSLIPEIVPFKYDELFSHIDRTLHFGVDPWRILFPVFSVGIMVSVLSFFYKIWFVAKFSVLFWQAFSLKRPRLREQFFLTYILVWIINGTIFALLFSSVGPCFYGNVVDGPNPYAELMAFLRETNKTMPVWDLVAQDYLWYAYESKEILRFSGISAMPSLHVSLAFLFVLVGWGTGRKTGILFTVYFLLVMVGSVFLGWHYAIDGYFAIISTLIIWLSVGQVLKWVDARATARQLVESPAQA</sequence>
<dbReference type="STRING" id="349215.A11S_1575"/>
<feature type="transmembrane region" description="Helical" evidence="1">
    <location>
        <begin position="299"/>
        <end position="318"/>
    </location>
</feature>
<organism evidence="3 4">
    <name type="scientific">Micavibrio aeruginosavorus EPB</name>
    <dbReference type="NCBI Taxonomy" id="349215"/>
    <lineage>
        <taxon>Bacteria</taxon>
        <taxon>Pseudomonadati</taxon>
        <taxon>Bdellovibrionota</taxon>
        <taxon>Bdellovibrionia</taxon>
        <taxon>Bdellovibrionales</taxon>
        <taxon>Pseudobdellovibrionaceae</taxon>
        <taxon>Micavibrio</taxon>
    </lineage>
</organism>
<reference evidence="3 4" key="1">
    <citation type="journal article" date="2013" name="ISME J.">
        <title>By their genes ye shall know them: genomic signatures of predatory bacteria.</title>
        <authorList>
            <person name="Pasternak Z."/>
            <person name="Pietrokovski S."/>
            <person name="Rotem O."/>
            <person name="Gophna U."/>
            <person name="Lurie-Weinberger M.N."/>
            <person name="Jurkevitch E."/>
        </authorList>
    </citation>
    <scope>NUCLEOTIDE SEQUENCE [LARGE SCALE GENOMIC DNA]</scope>
    <source>
        <strain evidence="3">EPB</strain>
    </source>
</reference>
<dbReference type="Pfam" id="PF14378">
    <property type="entry name" value="PAP2_3"/>
    <property type="match status" value="1"/>
</dbReference>
<keyword evidence="1" id="KW-0812">Transmembrane</keyword>
<feature type="transmembrane region" description="Helical" evidence="1">
    <location>
        <begin position="55"/>
        <end position="78"/>
    </location>
</feature>
<dbReference type="Proteomes" id="UP000011932">
    <property type="component" value="Chromosome"/>
</dbReference>
<feature type="transmembrane region" description="Helical" evidence="1">
    <location>
        <begin position="196"/>
        <end position="215"/>
    </location>
</feature>
<evidence type="ECO:0000259" key="2">
    <source>
        <dbReference type="Pfam" id="PF14378"/>
    </source>
</evidence>
<protein>
    <recommendedName>
        <fullName evidence="2">Inositolphosphotransferase Aur1/Ipt1 domain-containing protein</fullName>
    </recommendedName>
</protein>
<dbReference type="KEGG" id="man:A11S_1575"/>
<feature type="transmembrane region" description="Helical" evidence="1">
    <location>
        <begin position="324"/>
        <end position="345"/>
    </location>
</feature>
<dbReference type="EMBL" id="CP003538">
    <property type="protein sequence ID" value="AGH98379.1"/>
    <property type="molecule type" value="Genomic_DNA"/>
</dbReference>
<gene>
    <name evidence="3" type="ORF">A11S_1575</name>
</gene>
<dbReference type="RefSeq" id="WP_015467912.1">
    <property type="nucleotide sequence ID" value="NC_020812.1"/>
</dbReference>
<name>M4VYW9_9BACT</name>
<evidence type="ECO:0000313" key="3">
    <source>
        <dbReference type="EMBL" id="AGH98379.1"/>
    </source>
</evidence>
<feature type="transmembrane region" description="Helical" evidence="1">
    <location>
        <begin position="151"/>
        <end position="175"/>
    </location>
</feature>
<dbReference type="HOGENOM" id="CLU_052953_0_0_5"/>
<dbReference type="AlphaFoldDB" id="M4VYW9"/>
<feature type="transmembrane region" description="Helical" evidence="1">
    <location>
        <begin position="12"/>
        <end position="35"/>
    </location>
</feature>
<keyword evidence="1" id="KW-0472">Membrane</keyword>
<proteinExistence type="predicted"/>
<feature type="transmembrane region" description="Helical" evidence="1">
    <location>
        <begin position="267"/>
        <end position="292"/>
    </location>
</feature>
<evidence type="ECO:0000256" key="1">
    <source>
        <dbReference type="SAM" id="Phobius"/>
    </source>
</evidence>
<feature type="transmembrane region" description="Helical" evidence="1">
    <location>
        <begin position="99"/>
        <end position="119"/>
    </location>
</feature>
<dbReference type="InterPro" id="IPR026841">
    <property type="entry name" value="Aur1/Ipt1"/>
</dbReference>
<dbReference type="OrthoDB" id="9816314at2"/>
<accession>M4VYW9</accession>
<evidence type="ECO:0000313" key="4">
    <source>
        <dbReference type="Proteomes" id="UP000011932"/>
    </source>
</evidence>
<feature type="domain" description="Inositolphosphotransferase Aur1/Ipt1" evidence="2">
    <location>
        <begin position="135"/>
        <end position="333"/>
    </location>
</feature>